<evidence type="ECO:0000256" key="1">
    <source>
        <dbReference type="ARBA" id="ARBA00004123"/>
    </source>
</evidence>
<reference evidence="8 9" key="1">
    <citation type="submission" date="2024-03" db="EMBL/GenBank/DDBJ databases">
        <authorList>
            <person name="Gkanogiannis A."/>
            <person name="Becerra Lopez-Lavalle L."/>
        </authorList>
    </citation>
    <scope>NUCLEOTIDE SEQUENCE [LARGE SCALE GENOMIC DNA]</scope>
</reference>
<proteinExistence type="predicted"/>
<dbReference type="Proteomes" id="UP001642487">
    <property type="component" value="Chromosome 8"/>
</dbReference>
<keyword evidence="2" id="KW-0805">Transcription regulation</keyword>
<evidence type="ECO:0000313" key="9">
    <source>
        <dbReference type="Proteomes" id="UP001642487"/>
    </source>
</evidence>
<evidence type="ECO:0000256" key="6">
    <source>
        <dbReference type="SAM" id="MobiDB-lite"/>
    </source>
</evidence>
<dbReference type="PROSITE" id="PS51369">
    <property type="entry name" value="TCP"/>
    <property type="match status" value="1"/>
</dbReference>
<feature type="compositionally biased region" description="Basic residues" evidence="6">
    <location>
        <begin position="17"/>
        <end position="26"/>
    </location>
</feature>
<dbReference type="Pfam" id="PF03634">
    <property type="entry name" value="TCP"/>
    <property type="match status" value="1"/>
</dbReference>
<dbReference type="PANTHER" id="PTHR31072:SF240">
    <property type="entry name" value="TRANSCRIPTION FACTOR TCP10"/>
    <property type="match status" value="1"/>
</dbReference>
<accession>A0ABP0ZA27</accession>
<evidence type="ECO:0000256" key="5">
    <source>
        <dbReference type="ARBA" id="ARBA00023242"/>
    </source>
</evidence>
<feature type="region of interest" description="Disordered" evidence="6">
    <location>
        <begin position="1"/>
        <end position="31"/>
    </location>
</feature>
<name>A0ABP0ZA27_9ROSI</name>
<comment type="subcellular location">
    <subcellularLocation>
        <location evidence="1">Nucleus</location>
    </subcellularLocation>
</comment>
<feature type="domain" description="TCP" evidence="7">
    <location>
        <begin position="2"/>
        <end position="71"/>
    </location>
</feature>
<gene>
    <name evidence="8" type="ORF">CITCOLO1_LOCUS19868</name>
</gene>
<dbReference type="InterPro" id="IPR005333">
    <property type="entry name" value="Transcription_factor_TCP"/>
</dbReference>
<dbReference type="EMBL" id="OZ021742">
    <property type="protein sequence ID" value="CAK9327487.1"/>
    <property type="molecule type" value="Genomic_DNA"/>
</dbReference>
<keyword evidence="3" id="KW-0238">DNA-binding</keyword>
<evidence type="ECO:0000259" key="7">
    <source>
        <dbReference type="PROSITE" id="PS51369"/>
    </source>
</evidence>
<evidence type="ECO:0000313" key="8">
    <source>
        <dbReference type="EMBL" id="CAK9327487.1"/>
    </source>
</evidence>
<dbReference type="PANTHER" id="PTHR31072">
    <property type="entry name" value="TRANSCRIPTION FACTOR TCP4-RELATED"/>
    <property type="match status" value="1"/>
</dbReference>
<evidence type="ECO:0000256" key="4">
    <source>
        <dbReference type="ARBA" id="ARBA00023163"/>
    </source>
</evidence>
<evidence type="ECO:0000256" key="2">
    <source>
        <dbReference type="ARBA" id="ARBA00023015"/>
    </source>
</evidence>
<dbReference type="InterPro" id="IPR017887">
    <property type="entry name" value="TF_TCP_subgr"/>
</dbReference>
<organism evidence="8 9">
    <name type="scientific">Citrullus colocynthis</name>
    <name type="common">colocynth</name>
    <dbReference type="NCBI Taxonomy" id="252529"/>
    <lineage>
        <taxon>Eukaryota</taxon>
        <taxon>Viridiplantae</taxon>
        <taxon>Streptophyta</taxon>
        <taxon>Embryophyta</taxon>
        <taxon>Tracheophyta</taxon>
        <taxon>Spermatophyta</taxon>
        <taxon>Magnoliopsida</taxon>
        <taxon>eudicotyledons</taxon>
        <taxon>Gunneridae</taxon>
        <taxon>Pentapetalae</taxon>
        <taxon>rosids</taxon>
        <taxon>fabids</taxon>
        <taxon>Cucurbitales</taxon>
        <taxon>Cucurbitaceae</taxon>
        <taxon>Benincaseae</taxon>
        <taxon>Citrullus</taxon>
    </lineage>
</organism>
<sequence length="116" mass="13108">MGSQRLSLNDGDNKTAKLGRRDRRIRSSIGAGKEAPTGIEFYDVEDHLGCDRPIEAIGWLLQDAKSAIDALSRPLETEDSDERRSFSSSLHIKDFSEILEVQLSRTKDLEKSWIYP</sequence>
<evidence type="ECO:0000256" key="3">
    <source>
        <dbReference type="ARBA" id="ARBA00023125"/>
    </source>
</evidence>
<protein>
    <recommendedName>
        <fullName evidence="7">TCP domain-containing protein</fullName>
    </recommendedName>
</protein>
<keyword evidence="9" id="KW-1185">Reference proteome</keyword>
<keyword evidence="5" id="KW-0539">Nucleus</keyword>
<keyword evidence="4" id="KW-0804">Transcription</keyword>